<accession>A0A8S3IWI2</accession>
<name>A0A8S3IWI2_9BILA</name>
<evidence type="ECO:0000256" key="1">
    <source>
        <dbReference type="SAM" id="MobiDB-lite"/>
    </source>
</evidence>
<feature type="compositionally biased region" description="Basic residues" evidence="1">
    <location>
        <begin position="107"/>
        <end position="118"/>
    </location>
</feature>
<feature type="region of interest" description="Disordered" evidence="1">
    <location>
        <begin position="1"/>
        <end position="77"/>
    </location>
</feature>
<protein>
    <submittedName>
        <fullName evidence="2">Uncharacterized protein</fullName>
    </submittedName>
</protein>
<dbReference type="EMBL" id="CAJOBI010337301">
    <property type="protein sequence ID" value="CAF5207720.1"/>
    <property type="molecule type" value="Genomic_DNA"/>
</dbReference>
<feature type="compositionally biased region" description="Polar residues" evidence="1">
    <location>
        <begin position="52"/>
        <end position="62"/>
    </location>
</feature>
<feature type="compositionally biased region" description="Polar residues" evidence="1">
    <location>
        <begin position="1"/>
        <end position="23"/>
    </location>
</feature>
<sequence>MASQTNQTPESDNATAQPTLTNRSESKRVASPFILRPKGRRTYTRGDAHQLPPNNQQRTVSPSLPPYRGCGSINTPSQFPKQFPSKSALSQGDSQVNECYTEEKQSLRKHNMRHRSNSRPKFLPRTQSANNLTVPLLSKEDIMEKFESLQQKDVFEVTERHKLLMFEQNLPLLSLEEDNGMPAIKQSYIQQLEDQLETFKNTVFTLSLDN</sequence>
<dbReference type="Proteomes" id="UP000676336">
    <property type="component" value="Unassembled WGS sequence"/>
</dbReference>
<gene>
    <name evidence="2" type="ORF">SMN809_LOCUS77409</name>
</gene>
<dbReference type="AlphaFoldDB" id="A0A8S3IWI2"/>
<reference evidence="2" key="1">
    <citation type="submission" date="2021-02" db="EMBL/GenBank/DDBJ databases">
        <authorList>
            <person name="Nowell W R."/>
        </authorList>
    </citation>
    <scope>NUCLEOTIDE SEQUENCE</scope>
</reference>
<feature type="non-terminal residue" evidence="2">
    <location>
        <position position="1"/>
    </location>
</feature>
<feature type="region of interest" description="Disordered" evidence="1">
    <location>
        <begin position="106"/>
        <end position="125"/>
    </location>
</feature>
<evidence type="ECO:0000313" key="3">
    <source>
        <dbReference type="Proteomes" id="UP000676336"/>
    </source>
</evidence>
<evidence type="ECO:0000313" key="2">
    <source>
        <dbReference type="EMBL" id="CAF5207720.1"/>
    </source>
</evidence>
<proteinExistence type="predicted"/>
<organism evidence="2 3">
    <name type="scientific">Rotaria magnacalcarata</name>
    <dbReference type="NCBI Taxonomy" id="392030"/>
    <lineage>
        <taxon>Eukaryota</taxon>
        <taxon>Metazoa</taxon>
        <taxon>Spiralia</taxon>
        <taxon>Gnathifera</taxon>
        <taxon>Rotifera</taxon>
        <taxon>Eurotatoria</taxon>
        <taxon>Bdelloidea</taxon>
        <taxon>Philodinida</taxon>
        <taxon>Philodinidae</taxon>
        <taxon>Rotaria</taxon>
    </lineage>
</organism>
<comment type="caution">
    <text evidence="2">The sequence shown here is derived from an EMBL/GenBank/DDBJ whole genome shotgun (WGS) entry which is preliminary data.</text>
</comment>